<keyword evidence="2" id="KW-1185">Reference proteome</keyword>
<evidence type="ECO:0000313" key="2">
    <source>
        <dbReference type="Proteomes" id="UP001238088"/>
    </source>
</evidence>
<name>A0ABU0AFT6_9BACI</name>
<reference evidence="1 2" key="1">
    <citation type="submission" date="2023-07" db="EMBL/GenBank/DDBJ databases">
        <title>Genomic Encyclopedia of Type Strains, Phase IV (KMG-IV): sequencing the most valuable type-strain genomes for metagenomic binning, comparative biology and taxonomic classification.</title>
        <authorList>
            <person name="Goeker M."/>
        </authorList>
    </citation>
    <scope>NUCLEOTIDE SEQUENCE [LARGE SCALE GENOMIC DNA]</scope>
    <source>
        <strain evidence="1 2">DSM 23494</strain>
    </source>
</reference>
<organism evidence="1 2">
    <name type="scientific">Cytobacillus purgationiresistens</name>
    <dbReference type="NCBI Taxonomy" id="863449"/>
    <lineage>
        <taxon>Bacteria</taxon>
        <taxon>Bacillati</taxon>
        <taxon>Bacillota</taxon>
        <taxon>Bacilli</taxon>
        <taxon>Bacillales</taxon>
        <taxon>Bacillaceae</taxon>
        <taxon>Cytobacillus</taxon>
    </lineage>
</organism>
<comment type="caution">
    <text evidence="1">The sequence shown here is derived from an EMBL/GenBank/DDBJ whole genome shotgun (WGS) entry which is preliminary data.</text>
</comment>
<gene>
    <name evidence="1" type="ORF">J2S17_001994</name>
</gene>
<dbReference type="EMBL" id="JAUSUB010000007">
    <property type="protein sequence ID" value="MDQ0270119.1"/>
    <property type="molecule type" value="Genomic_DNA"/>
</dbReference>
<protein>
    <submittedName>
        <fullName evidence="1">Uncharacterized protein</fullName>
    </submittedName>
</protein>
<dbReference type="RefSeq" id="WP_307474270.1">
    <property type="nucleotide sequence ID" value="NZ_JAUSUB010000007.1"/>
</dbReference>
<evidence type="ECO:0000313" key="1">
    <source>
        <dbReference type="EMBL" id="MDQ0270119.1"/>
    </source>
</evidence>
<sequence>MSEKVERVLVQGTVRFEVNCNYLKGLVTPDIANNPHRLKEWLENKAFKMIDISDVDVEIDYDREVLISEEIAKKHSGEIINNDDWKKISDEDKQKL</sequence>
<dbReference type="Proteomes" id="UP001238088">
    <property type="component" value="Unassembled WGS sequence"/>
</dbReference>
<accession>A0ABU0AFT6</accession>
<proteinExistence type="predicted"/>